<dbReference type="GO" id="GO:1904263">
    <property type="term" value="P:positive regulation of TORC1 signaling"/>
    <property type="evidence" value="ECO:0007669"/>
    <property type="project" value="TreeGrafter"/>
</dbReference>
<feature type="region of interest" description="Disordered" evidence="7">
    <location>
        <begin position="97"/>
        <end position="121"/>
    </location>
</feature>
<feature type="region of interest" description="Disordered" evidence="7">
    <location>
        <begin position="18"/>
        <end position="39"/>
    </location>
</feature>
<accession>A0A6U0KGZ7</accession>
<evidence type="ECO:0000256" key="3">
    <source>
        <dbReference type="ARBA" id="ARBA00007795"/>
    </source>
</evidence>
<name>A0A6U0KGZ7_9STRA</name>
<proteinExistence type="inferred from homology"/>
<dbReference type="GO" id="GO:0071986">
    <property type="term" value="C:Ragulator complex"/>
    <property type="evidence" value="ECO:0007669"/>
    <property type="project" value="InterPro"/>
</dbReference>
<evidence type="ECO:0000256" key="6">
    <source>
        <dbReference type="ARBA" id="ARBA00032692"/>
    </source>
</evidence>
<keyword evidence="4" id="KW-0963">Cytoplasm</keyword>
<comment type="similarity">
    <text evidence="3">Belongs to the LAMTOR5 family.</text>
</comment>
<dbReference type="Gene3D" id="3.30.450.30">
    <property type="entry name" value="Dynein light chain 2a, cytoplasmic"/>
    <property type="match status" value="1"/>
</dbReference>
<evidence type="ECO:0000256" key="7">
    <source>
        <dbReference type="SAM" id="MobiDB-lite"/>
    </source>
</evidence>
<protein>
    <recommendedName>
        <fullName evidence="6">Late endosomal/lysosomal adaptor and MAPK and MTOR activator 5</fullName>
    </recommendedName>
</protein>
<dbReference type="GO" id="GO:0005764">
    <property type="term" value="C:lysosome"/>
    <property type="evidence" value="ECO:0007669"/>
    <property type="project" value="UniProtKB-SubCell"/>
</dbReference>
<dbReference type="AlphaFoldDB" id="A0A6U0KGZ7"/>
<dbReference type="Pfam" id="PF16672">
    <property type="entry name" value="LAMTOR5"/>
    <property type="match status" value="1"/>
</dbReference>
<evidence type="ECO:0000313" key="8">
    <source>
        <dbReference type="EMBL" id="CAD8373614.1"/>
    </source>
</evidence>
<evidence type="ECO:0000256" key="2">
    <source>
        <dbReference type="ARBA" id="ARBA00004496"/>
    </source>
</evidence>
<keyword evidence="5" id="KW-0458">Lysosome</keyword>
<sequence length="121" mass="12083">MAKSVDGRAAIDMVLSRDNGDGGGALCNDPSGLNLHSRGNIDASKAGAYTSLARLAAQLDGGGGVEAPVISIETDNAATIVKEYAGHCVVMRVPASKAEEGESAGDTEVSGAAQQPQEGGQ</sequence>
<dbReference type="PANTHER" id="PTHR13342">
    <property type="entry name" value="RAGULATOR COMPLEX PROTEIN LAMTOR5"/>
    <property type="match status" value="1"/>
</dbReference>
<feature type="compositionally biased region" description="Polar residues" evidence="7">
    <location>
        <begin position="112"/>
        <end position="121"/>
    </location>
</feature>
<gene>
    <name evidence="8" type="ORF">MPOL1434_LOCUS7550</name>
</gene>
<evidence type="ECO:0000256" key="5">
    <source>
        <dbReference type="ARBA" id="ARBA00023228"/>
    </source>
</evidence>
<reference evidence="8" key="1">
    <citation type="submission" date="2021-01" db="EMBL/GenBank/DDBJ databases">
        <authorList>
            <person name="Corre E."/>
            <person name="Pelletier E."/>
            <person name="Niang G."/>
            <person name="Scheremetjew M."/>
            <person name="Finn R."/>
            <person name="Kale V."/>
            <person name="Holt S."/>
            <person name="Cochrane G."/>
            <person name="Meng A."/>
            <person name="Brown T."/>
            <person name="Cohen L."/>
        </authorList>
    </citation>
    <scope>NUCLEOTIDE SEQUENCE</scope>
    <source>
        <strain evidence="8">CCMP3303</strain>
    </source>
</reference>
<organism evidence="8">
    <name type="scientific">Minutocellus polymorphus</name>
    <dbReference type="NCBI Taxonomy" id="265543"/>
    <lineage>
        <taxon>Eukaryota</taxon>
        <taxon>Sar</taxon>
        <taxon>Stramenopiles</taxon>
        <taxon>Ochrophyta</taxon>
        <taxon>Bacillariophyta</taxon>
        <taxon>Mediophyceae</taxon>
        <taxon>Cymatosirophycidae</taxon>
        <taxon>Cymatosirales</taxon>
        <taxon>Cymatosiraceae</taxon>
        <taxon>Minutocellus</taxon>
    </lineage>
</organism>
<dbReference type="PANTHER" id="PTHR13342:SF2">
    <property type="entry name" value="RAGULATOR COMPLEX PROTEIN LAMTOR5"/>
    <property type="match status" value="1"/>
</dbReference>
<dbReference type="InterPro" id="IPR024135">
    <property type="entry name" value="LAMTOR5"/>
</dbReference>
<dbReference type="GO" id="GO:0005085">
    <property type="term" value="F:guanyl-nucleotide exchange factor activity"/>
    <property type="evidence" value="ECO:0007669"/>
    <property type="project" value="TreeGrafter"/>
</dbReference>
<evidence type="ECO:0000256" key="1">
    <source>
        <dbReference type="ARBA" id="ARBA00004371"/>
    </source>
</evidence>
<evidence type="ECO:0000256" key="4">
    <source>
        <dbReference type="ARBA" id="ARBA00022490"/>
    </source>
</evidence>
<dbReference type="GO" id="GO:0071230">
    <property type="term" value="P:cellular response to amino acid stimulus"/>
    <property type="evidence" value="ECO:0007669"/>
    <property type="project" value="TreeGrafter"/>
</dbReference>
<dbReference type="EMBL" id="HBEJ01012871">
    <property type="protein sequence ID" value="CAD8373614.1"/>
    <property type="molecule type" value="Transcribed_RNA"/>
</dbReference>
<comment type="subcellular location">
    <subcellularLocation>
        <location evidence="2">Cytoplasm</location>
    </subcellularLocation>
    <subcellularLocation>
        <location evidence="1">Lysosome</location>
    </subcellularLocation>
</comment>